<feature type="region of interest" description="Disordered" evidence="3">
    <location>
        <begin position="1521"/>
        <end position="1540"/>
    </location>
</feature>
<feature type="region of interest" description="Disordered" evidence="3">
    <location>
        <begin position="1053"/>
        <end position="1100"/>
    </location>
</feature>
<feature type="compositionally biased region" description="Low complexity" evidence="3">
    <location>
        <begin position="232"/>
        <end position="247"/>
    </location>
</feature>
<feature type="compositionally biased region" description="Low complexity" evidence="3">
    <location>
        <begin position="375"/>
        <end position="387"/>
    </location>
</feature>
<feature type="region of interest" description="Disordered" evidence="3">
    <location>
        <begin position="1648"/>
        <end position="1669"/>
    </location>
</feature>
<dbReference type="PANTHER" id="PTHR42648:SF32">
    <property type="entry name" value="RIBONUCLEASE H-LIKE DOMAIN, GAG-PRE-INTEGRASE DOMAIN PROTEIN-RELATED"/>
    <property type="match status" value="1"/>
</dbReference>
<evidence type="ECO:0000313" key="5">
    <source>
        <dbReference type="EMBL" id="GEU31430.1"/>
    </source>
</evidence>
<dbReference type="Gene3D" id="3.30.420.10">
    <property type="entry name" value="Ribonuclease H-like superfamily/Ribonuclease H"/>
    <property type="match status" value="1"/>
</dbReference>
<dbReference type="InterPro" id="IPR013103">
    <property type="entry name" value="RVT_2"/>
</dbReference>
<keyword evidence="1" id="KW-0479">Metal-binding</keyword>
<evidence type="ECO:0000256" key="2">
    <source>
        <dbReference type="ARBA" id="ARBA00022801"/>
    </source>
</evidence>
<dbReference type="InterPro" id="IPR001584">
    <property type="entry name" value="Integrase_cat-core"/>
</dbReference>
<feature type="compositionally biased region" description="Basic and acidic residues" evidence="3">
    <location>
        <begin position="2800"/>
        <end position="2811"/>
    </location>
</feature>
<comment type="caution">
    <text evidence="5">The sequence shown here is derived from an EMBL/GenBank/DDBJ whole genome shotgun (WGS) entry which is preliminary data.</text>
</comment>
<dbReference type="GO" id="GO:0046872">
    <property type="term" value="F:metal ion binding"/>
    <property type="evidence" value="ECO:0007669"/>
    <property type="project" value="UniProtKB-KW"/>
</dbReference>
<feature type="compositionally biased region" description="Low complexity" evidence="3">
    <location>
        <begin position="934"/>
        <end position="954"/>
    </location>
</feature>
<evidence type="ECO:0000256" key="1">
    <source>
        <dbReference type="ARBA" id="ARBA00022723"/>
    </source>
</evidence>
<dbReference type="PROSITE" id="PS50994">
    <property type="entry name" value="INTEGRASE"/>
    <property type="match status" value="1"/>
</dbReference>
<dbReference type="GO" id="GO:0016787">
    <property type="term" value="F:hydrolase activity"/>
    <property type="evidence" value="ECO:0007669"/>
    <property type="project" value="UniProtKB-KW"/>
</dbReference>
<gene>
    <name evidence="5" type="ORF">Tci_003408</name>
</gene>
<accession>A0A6L2J488</accession>
<feature type="compositionally biased region" description="Acidic residues" evidence="3">
    <location>
        <begin position="1523"/>
        <end position="1535"/>
    </location>
</feature>
<feature type="compositionally biased region" description="Basic and acidic residues" evidence="3">
    <location>
        <begin position="1079"/>
        <end position="1100"/>
    </location>
</feature>
<feature type="region of interest" description="Disordered" evidence="3">
    <location>
        <begin position="2447"/>
        <end position="2498"/>
    </location>
</feature>
<dbReference type="Pfam" id="PF07727">
    <property type="entry name" value="RVT_2"/>
    <property type="match status" value="1"/>
</dbReference>
<dbReference type="PANTHER" id="PTHR42648">
    <property type="entry name" value="TRANSPOSASE, PUTATIVE-RELATED"/>
    <property type="match status" value="1"/>
</dbReference>
<proteinExistence type="predicted"/>
<feature type="region of interest" description="Disordered" evidence="3">
    <location>
        <begin position="2774"/>
        <end position="2811"/>
    </location>
</feature>
<feature type="region of interest" description="Disordered" evidence="3">
    <location>
        <begin position="1"/>
        <end position="20"/>
    </location>
</feature>
<dbReference type="InterPro" id="IPR036397">
    <property type="entry name" value="RNaseH_sf"/>
</dbReference>
<feature type="region of interest" description="Disordered" evidence="3">
    <location>
        <begin position="364"/>
        <end position="398"/>
    </location>
</feature>
<dbReference type="GO" id="GO:0003676">
    <property type="term" value="F:nucleic acid binding"/>
    <property type="evidence" value="ECO:0007669"/>
    <property type="project" value="InterPro"/>
</dbReference>
<evidence type="ECO:0000259" key="4">
    <source>
        <dbReference type="PROSITE" id="PS50994"/>
    </source>
</evidence>
<dbReference type="GO" id="GO:0015074">
    <property type="term" value="P:DNA integration"/>
    <property type="evidence" value="ECO:0007669"/>
    <property type="project" value="InterPro"/>
</dbReference>
<name>A0A6L2J488_TANCI</name>
<feature type="compositionally biased region" description="Pro residues" evidence="3">
    <location>
        <begin position="2452"/>
        <end position="2461"/>
    </location>
</feature>
<dbReference type="InterPro" id="IPR039537">
    <property type="entry name" value="Retrotran_Ty1/copia-like"/>
</dbReference>
<feature type="domain" description="Integrase catalytic" evidence="4">
    <location>
        <begin position="1634"/>
        <end position="1789"/>
    </location>
</feature>
<reference evidence="5" key="1">
    <citation type="journal article" date="2019" name="Sci. Rep.">
        <title>Draft genome of Tanacetum cinerariifolium, the natural source of mosquito coil.</title>
        <authorList>
            <person name="Yamashiro T."/>
            <person name="Shiraishi A."/>
            <person name="Satake H."/>
            <person name="Nakayama K."/>
        </authorList>
    </citation>
    <scope>NUCLEOTIDE SEQUENCE</scope>
</reference>
<dbReference type="SUPFAM" id="SSF53098">
    <property type="entry name" value="Ribonuclease H-like"/>
    <property type="match status" value="1"/>
</dbReference>
<feature type="compositionally biased region" description="Low complexity" evidence="3">
    <location>
        <begin position="2467"/>
        <end position="2488"/>
    </location>
</feature>
<dbReference type="EMBL" id="BKCJ010000251">
    <property type="protein sequence ID" value="GEU31430.1"/>
    <property type="molecule type" value="Genomic_DNA"/>
</dbReference>
<feature type="region of interest" description="Disordered" evidence="3">
    <location>
        <begin position="907"/>
        <end position="957"/>
    </location>
</feature>
<feature type="region of interest" description="Disordered" evidence="3">
    <location>
        <begin position="198"/>
        <end position="264"/>
    </location>
</feature>
<dbReference type="InterPro" id="IPR012337">
    <property type="entry name" value="RNaseH-like_sf"/>
</dbReference>
<sequence length="2811" mass="318641">MADVNVNAPADQAPTMASPTLTDDQILPHIRWDTVQDDKTAGCYKCQLDEQWFDLTKDTLRDTLQITPVNNNNAFSSPPTPDALINFVNDLDKKNLTQHTQGKKKGTLIVILSVRFTKLIIYYLQSKHKFHLIPDSPLHIPNEELILGYLKFSAKGTKQEVFGMPILNELITADIQEEQFYKEYLEKVAKHQRYLAGEEGIDPNSPAPKPAKATKNFKTSAPKVDLRPPVTKPASSQQPKPKPASAKSQEKKHEFVDEGIPENEPIFNDEEADLKRAVEESLKSVHYAPRGLHRCSLENQTLGNFNRFKRFRERAKRKHTSTSTESFGYDESSLSYVKLGLTDSEFKIKARLDQTLVSKMKARPDYPNVHRPLQATTTKTTTTTTTAHPPPPQPKQSTTYSMLIKRNGEFEQIMANQIQDNKYLEERLDSHGARLYTLENIDIPRLKSMNRDYTDKLLKDQAEARKKKKRRRDSPKHHLGLHLISHLLLHHQHVHLELQDLLELLDHHKCRHHLLHLRLLTRKVNLQQNWWKPLEEDRPATPEPAWSIPSFDLHVLTNNWHLLLRLPIHLYQRTRYLHRLYQMEEYHKLQTNSVDELIIKNNVSKPLPLGGPPGHVTIQSDFFFNKHLEYLRYGSKGSRPALSISKMKEAYYPDVGLEKMVPDQMWIEEEHTSKGDHRAVRTHMRILSIVRIEVFSMYVYDYMKKIVLRKADLNEHIIAKRDFKYLYQSDFEDLYILNHQGHMNHLPPKDKKILTTTINLWTRHLVIRQCIEDFQLGIESYQTQLNLTKPQWDATGFEYKHDFTVVVCSSLRSLKPKCIIESRAKRSSKKISLGHYSIMLASSHTVKSKTDIKSHAHYPRGKKQWCSSILIKLVPVNELTNAFGKPFEDPYEAIRQAYLVGTNTESKPFEAEAGTPESPHIVAPPTCHVKESEGSGTSGAKSTSSDSTTPLSPDHPLTHTTPVLVPILCRITRMAMRVPLMMSHGLSAGMAKVAAIFDSEFHKRFRSSYDYSPLPTLLVRKRNKGTFELILGTNSEEVEESLDFDSEIEDIEDEGPIAEDKDRNAEDEGLVAGVEGPSVDDKSYGLDGESHGVDDESHGLDDESYGINGDSHAVSEPLRLGYRALRCRELALKEDHVYSTFEVGQGSRSAPKPRRSERVSAFRQPTLTTWTDSEDASPMATSAATILVDEDQFIEINRDVRELYTRSGAVRDVIFFQRYRFRSLEHEQERIAVTFRALWRPVLALEAWAGRVDTQMIDMSWVAHDETSLQYVITADRFTTRATGDEGSCGCVGAGEGPLCAQAQSGDDMPFCKQACTEYTRWVFSLELMLPRSLKKNTKCFNAADAAKLKLKRLMINTVAAGSSEEITNLPSDWKTHTLIWRNKADLEDKSLDDLFNSLKIYETKVKHSSSTSTKSHILAFMSSSQTDSTTDSVSAAVNVSAVGSKLPASPLPNIDVNDLEEIDLRLQMAMLTMRARRKGHFARECRSPKDQRSYDWSYQAEEEPVNFALMAFSSHSSSSSSDNEDWISDSEEDSQTQAPKVALSFTQSTEHVKSPRHPGQLLQATIPAVTTVPVRFKTPCHGPKRNKKACFVCKSVDHLIKDYEFQSRKWTQRTYASRDTRKQPVSAALPNLPMTRPRHAYRMVTKSNSPIRRHLPRSPSSKHSNSPTGVTAAKALVIYLGVFLTTKDETTPILKTFITSLENQLSLKVKVIQSDNGTEFKNSNLNQFCGIKGIKREFSVPRTPQQNGIAVRKNMTFIEAPRTMLADSLLPIPFWAEAVNTACYVQNRENFKGRLMKYFLLDTLCVVKHLGSAQTWKQADKTECENKGKSPIESFTGYKDSNAEFEGCSNNSSNGVNATSSTVPTFGHNFINSTNIFSAAGPSNTAVSPTYGKSSSTGASTSSHDPDMLALEELTYSDDEAIVGARLMSIIWNLQFQSVLFQQPESTKIILYHKLLVICLQLLKQEEEPKRVHQALKHPSWIKAMNKKDKRGIVIRNKARLVAQGHTQEEGIDYEEVFAPVARIEAIRLFLAYASFMGFLLYQMDVNSAFLYGTIEEEVYVCQPTGFEDPDHPDKVYKVVKALYGLHQARRAWYETLATYLLENGFQRGTIDQTLFIKKQKGDILLVQIYVDDIIFSETNKDLCKSFEKLMKDSQDKYIAEILRKCGLTEGKSASTPIDTEKPLLKDLDREDVDVHTYRSMIGSLMYLTSSRPDIMFTACACARFQVTPKASHLHACKKQIVIATSSIEAEYVAAASGYAQVLWIQNQLLDYGVFNSPMLYLQRVEMVLNSPCPYWVSKNWLVQKQTALGKDISNLLMADNLQKIVWYSTHHITFMKSWLVQKQTALGQTTTGKEISNPFMAGRKFNFSKYIFDSLVRNVDNSSKFYMYPRVGKGFSGVETPLFEGILVVQENVVEGIVDEQVPDDTAIATAQEVVTTAVLEDLHDESIPSPAPPTPPPQLSQDIPSTSQAQSPPQQLQSSTPAQPQGSNSRDYKLKTRVKKLERVNKVKGFKLRRLKKVETSQRGETSDDTIMEDVSNQGRMIVELDRDKGVELMNEKEKTKKVIDIVDDAQVEWRQAEKQAEIYQIDMDHPLKVLSMQDDDLEVQEAVEVVTTAKLITEVVNAASIPVSTASTIILSAKPNIPVVTVTAAPVKVAAGSTKQRKGVVIRDPEEESTTITPVETKDKVKGIMVEEPKLMKKKQQVELDEAFARKLHEELNQDIDWDVAMDHVKQKAKEDPLDYFRWMSYDDIRSIFEAKFNVNLEFLLKSKEKMKEEEEREDASINETPAQKAAKRRKLNEEAKEVEDLK</sequence>
<feature type="compositionally biased region" description="Polar residues" evidence="3">
    <location>
        <begin position="1659"/>
        <end position="1669"/>
    </location>
</feature>
<keyword evidence="2" id="KW-0378">Hydrolase</keyword>
<protein>
    <recommendedName>
        <fullName evidence="4">Integrase catalytic domain-containing protein</fullName>
    </recommendedName>
</protein>
<evidence type="ECO:0000256" key="3">
    <source>
        <dbReference type="SAM" id="MobiDB-lite"/>
    </source>
</evidence>
<organism evidence="5">
    <name type="scientific">Tanacetum cinerariifolium</name>
    <name type="common">Dalmatian daisy</name>
    <name type="synonym">Chrysanthemum cinerariifolium</name>
    <dbReference type="NCBI Taxonomy" id="118510"/>
    <lineage>
        <taxon>Eukaryota</taxon>
        <taxon>Viridiplantae</taxon>
        <taxon>Streptophyta</taxon>
        <taxon>Embryophyta</taxon>
        <taxon>Tracheophyta</taxon>
        <taxon>Spermatophyta</taxon>
        <taxon>Magnoliopsida</taxon>
        <taxon>eudicotyledons</taxon>
        <taxon>Gunneridae</taxon>
        <taxon>Pentapetalae</taxon>
        <taxon>asterids</taxon>
        <taxon>campanulids</taxon>
        <taxon>Asterales</taxon>
        <taxon>Asteraceae</taxon>
        <taxon>Asteroideae</taxon>
        <taxon>Anthemideae</taxon>
        <taxon>Anthemidinae</taxon>
        <taxon>Tanacetum</taxon>
    </lineage>
</organism>